<accession>Q01QV3</accession>
<dbReference type="AlphaFoldDB" id="Q01QV3"/>
<keyword evidence="3" id="KW-0028">Amino-acid biosynthesis</keyword>
<dbReference type="FunCoup" id="Q01QV3">
    <property type="interactions" value="508"/>
</dbReference>
<evidence type="ECO:0000256" key="5">
    <source>
        <dbReference type="ARBA" id="ARBA00023222"/>
    </source>
</evidence>
<dbReference type="PROSITE" id="PS51171">
    <property type="entry name" value="PREPHENATE_DEHYDR_3"/>
    <property type="match status" value="1"/>
</dbReference>
<evidence type="ECO:0000256" key="1">
    <source>
        <dbReference type="ARBA" id="ARBA00004741"/>
    </source>
</evidence>
<gene>
    <name evidence="11" type="ordered locus">Acid_7054</name>
</gene>
<evidence type="ECO:0000256" key="2">
    <source>
        <dbReference type="ARBA" id="ARBA00013147"/>
    </source>
</evidence>
<dbReference type="PANTHER" id="PTHR21022:SF19">
    <property type="entry name" value="PREPHENATE DEHYDRATASE-RELATED"/>
    <property type="match status" value="1"/>
</dbReference>
<dbReference type="HOGENOM" id="CLU_035008_4_2_0"/>
<dbReference type="PROSITE" id="PS51671">
    <property type="entry name" value="ACT"/>
    <property type="match status" value="1"/>
</dbReference>
<dbReference type="GO" id="GO:0005737">
    <property type="term" value="C:cytoplasm"/>
    <property type="evidence" value="ECO:0007669"/>
    <property type="project" value="TreeGrafter"/>
</dbReference>
<name>Q01QV3_SOLUE</name>
<dbReference type="STRING" id="234267.Acid_7054"/>
<evidence type="ECO:0000256" key="8">
    <source>
        <dbReference type="PIRSR" id="PIRSR001500-2"/>
    </source>
</evidence>
<dbReference type="Pfam" id="PF01842">
    <property type="entry name" value="ACT"/>
    <property type="match status" value="1"/>
</dbReference>
<dbReference type="GO" id="GO:0009094">
    <property type="term" value="P:L-phenylalanine biosynthetic process"/>
    <property type="evidence" value="ECO:0007669"/>
    <property type="project" value="UniProtKB-UniPathway"/>
</dbReference>
<dbReference type="PANTHER" id="PTHR21022">
    <property type="entry name" value="PREPHENATE DEHYDRATASE P PROTEIN"/>
    <property type="match status" value="1"/>
</dbReference>
<dbReference type="Gene3D" id="3.40.190.10">
    <property type="entry name" value="Periplasmic binding protein-like II"/>
    <property type="match status" value="2"/>
</dbReference>
<dbReference type="InterPro" id="IPR045865">
    <property type="entry name" value="ACT-like_dom_sf"/>
</dbReference>
<feature type="site" description="Essential for prephenate dehydratase activity" evidence="8">
    <location>
        <position position="177"/>
    </location>
</feature>
<evidence type="ECO:0000256" key="6">
    <source>
        <dbReference type="ARBA" id="ARBA00023239"/>
    </source>
</evidence>
<evidence type="ECO:0000313" key="11">
    <source>
        <dbReference type="EMBL" id="ABJ87967.1"/>
    </source>
</evidence>
<dbReference type="FunFam" id="3.30.70.260:FF:000012">
    <property type="entry name" value="Prephenate dehydratase"/>
    <property type="match status" value="1"/>
</dbReference>
<comment type="catalytic activity">
    <reaction evidence="7">
        <text>prephenate + H(+) = 3-phenylpyruvate + CO2 + H2O</text>
        <dbReference type="Rhea" id="RHEA:21648"/>
        <dbReference type="ChEBI" id="CHEBI:15377"/>
        <dbReference type="ChEBI" id="CHEBI:15378"/>
        <dbReference type="ChEBI" id="CHEBI:16526"/>
        <dbReference type="ChEBI" id="CHEBI:18005"/>
        <dbReference type="ChEBI" id="CHEBI:29934"/>
        <dbReference type="EC" id="4.2.1.51"/>
    </reaction>
</comment>
<dbReference type="PIRSF" id="PIRSF001500">
    <property type="entry name" value="Chor_mut_pdt_Ppr"/>
    <property type="match status" value="1"/>
</dbReference>
<sequence length="284" mass="32092">MRRRTEVIAFQGERGAFSEEATRKLCGADIEVLPCVRFEDLFRGLKEGRATGAIVPIENTLAGSVHENYDHLVNFELPIVAETNVRIVHNLIALKGVKFSQIKRVYSHPVALNQCLDFFAKNPGVERTPFYDTAGSVKMIQEEGLTDAAGIASAVAAEIYDAHILRRSIESDRQNFTRFFLLRTPEYARRNPVQVPQGTQWKTSLVFSTRNIPGALFRALSAFALRDLNLMKIESRPLRGKPWEYLFYLDFLGRFDSPVAQNALNHLRETADFLRILGCYPKGA</sequence>
<organism evidence="11">
    <name type="scientific">Solibacter usitatus (strain Ellin6076)</name>
    <dbReference type="NCBI Taxonomy" id="234267"/>
    <lineage>
        <taxon>Bacteria</taxon>
        <taxon>Pseudomonadati</taxon>
        <taxon>Acidobacteriota</taxon>
        <taxon>Terriglobia</taxon>
        <taxon>Bryobacterales</taxon>
        <taxon>Solibacteraceae</taxon>
        <taxon>Candidatus Solibacter</taxon>
    </lineage>
</organism>
<dbReference type="UniPathway" id="UPA00121">
    <property type="reaction ID" value="UER00345"/>
</dbReference>
<dbReference type="InParanoid" id="Q01QV3"/>
<comment type="pathway">
    <text evidence="1">Amino-acid biosynthesis; L-phenylalanine biosynthesis; phenylpyruvate from prephenate: step 1/1.</text>
</comment>
<dbReference type="eggNOG" id="COG0077">
    <property type="taxonomic scope" value="Bacteria"/>
</dbReference>
<evidence type="ECO:0000256" key="4">
    <source>
        <dbReference type="ARBA" id="ARBA00023141"/>
    </source>
</evidence>
<evidence type="ECO:0000256" key="7">
    <source>
        <dbReference type="ARBA" id="ARBA00047848"/>
    </source>
</evidence>
<dbReference type="Pfam" id="PF00800">
    <property type="entry name" value="PDT"/>
    <property type="match status" value="1"/>
</dbReference>
<keyword evidence="6 11" id="KW-0456">Lyase</keyword>
<evidence type="ECO:0000259" key="9">
    <source>
        <dbReference type="PROSITE" id="PS51171"/>
    </source>
</evidence>
<feature type="domain" description="ACT" evidence="10">
    <location>
        <begin position="204"/>
        <end position="281"/>
    </location>
</feature>
<reference evidence="11" key="1">
    <citation type="submission" date="2006-10" db="EMBL/GenBank/DDBJ databases">
        <title>Complete sequence of Solibacter usitatus Ellin6076.</title>
        <authorList>
            <consortium name="US DOE Joint Genome Institute"/>
            <person name="Copeland A."/>
            <person name="Lucas S."/>
            <person name="Lapidus A."/>
            <person name="Barry K."/>
            <person name="Detter J.C."/>
            <person name="Glavina del Rio T."/>
            <person name="Hammon N."/>
            <person name="Israni S."/>
            <person name="Dalin E."/>
            <person name="Tice H."/>
            <person name="Pitluck S."/>
            <person name="Thompson L.S."/>
            <person name="Brettin T."/>
            <person name="Bruce D."/>
            <person name="Han C."/>
            <person name="Tapia R."/>
            <person name="Gilna P."/>
            <person name="Schmutz J."/>
            <person name="Larimer F."/>
            <person name="Land M."/>
            <person name="Hauser L."/>
            <person name="Kyrpides N."/>
            <person name="Mikhailova N."/>
            <person name="Janssen P.H."/>
            <person name="Kuske C.R."/>
            <person name="Richardson P."/>
        </authorList>
    </citation>
    <scope>NUCLEOTIDE SEQUENCE</scope>
    <source>
        <strain evidence="11">Ellin6076</strain>
    </source>
</reference>
<dbReference type="GO" id="GO:0004664">
    <property type="term" value="F:prephenate dehydratase activity"/>
    <property type="evidence" value="ECO:0007669"/>
    <property type="project" value="UniProtKB-EC"/>
</dbReference>
<dbReference type="Gene3D" id="3.30.70.260">
    <property type="match status" value="1"/>
</dbReference>
<dbReference type="InterPro" id="IPR001086">
    <property type="entry name" value="Preph_deHydtase"/>
</dbReference>
<feature type="domain" description="Prephenate dehydratase" evidence="9">
    <location>
        <begin position="7"/>
        <end position="184"/>
    </location>
</feature>
<dbReference type="CDD" id="cd04905">
    <property type="entry name" value="ACT_CM-PDT"/>
    <property type="match status" value="1"/>
</dbReference>
<dbReference type="CDD" id="cd13631">
    <property type="entry name" value="PBP2_Ct-PDT_like"/>
    <property type="match status" value="1"/>
</dbReference>
<evidence type="ECO:0000256" key="3">
    <source>
        <dbReference type="ARBA" id="ARBA00022605"/>
    </source>
</evidence>
<keyword evidence="5" id="KW-0584">Phenylalanine biosynthesis</keyword>
<protein>
    <recommendedName>
        <fullName evidence="2">prephenate dehydratase</fullName>
        <ecNumber evidence="2">4.2.1.51</ecNumber>
    </recommendedName>
</protein>
<dbReference type="EMBL" id="CP000473">
    <property type="protein sequence ID" value="ABJ87967.1"/>
    <property type="molecule type" value="Genomic_DNA"/>
</dbReference>
<dbReference type="EC" id="4.2.1.51" evidence="2"/>
<dbReference type="SUPFAM" id="SSF53850">
    <property type="entry name" value="Periplasmic binding protein-like II"/>
    <property type="match status" value="1"/>
</dbReference>
<dbReference type="SUPFAM" id="SSF55021">
    <property type="entry name" value="ACT-like"/>
    <property type="match status" value="1"/>
</dbReference>
<evidence type="ECO:0000259" key="10">
    <source>
        <dbReference type="PROSITE" id="PS51671"/>
    </source>
</evidence>
<keyword evidence="4" id="KW-0057">Aromatic amino acid biosynthesis</keyword>
<dbReference type="InterPro" id="IPR008242">
    <property type="entry name" value="Chor_mutase/pphenate_deHydtase"/>
</dbReference>
<dbReference type="OrthoDB" id="9802281at2"/>
<proteinExistence type="predicted"/>
<dbReference type="InterPro" id="IPR002912">
    <property type="entry name" value="ACT_dom"/>
</dbReference>
<dbReference type="KEGG" id="sus:Acid_7054"/>
<dbReference type="NCBIfam" id="NF008865">
    <property type="entry name" value="PRK11898.1"/>
    <property type="match status" value="1"/>
</dbReference>